<keyword evidence="2" id="KW-0808">Transferase</keyword>
<dbReference type="GO" id="GO:0005634">
    <property type="term" value="C:nucleus"/>
    <property type="evidence" value="ECO:0007669"/>
    <property type="project" value="TreeGrafter"/>
</dbReference>
<dbReference type="PANTHER" id="PTHR11006:SF124">
    <property type="entry name" value="ARGININE METHYLTRANSFERASE 1-RELATED"/>
    <property type="match status" value="1"/>
</dbReference>
<dbReference type="PANTHER" id="PTHR11006">
    <property type="entry name" value="PROTEIN ARGININE N-METHYLTRANSFERASE"/>
    <property type="match status" value="1"/>
</dbReference>
<dbReference type="Proteomes" id="UP001500889">
    <property type="component" value="Chromosome O"/>
</dbReference>
<dbReference type="InterPro" id="IPR025799">
    <property type="entry name" value="Arg_MeTrfase"/>
</dbReference>
<dbReference type="InterPro" id="IPR029063">
    <property type="entry name" value="SAM-dependent_MTases_sf"/>
</dbReference>
<evidence type="ECO:0000256" key="2">
    <source>
        <dbReference type="ARBA" id="ARBA00022679"/>
    </source>
</evidence>
<dbReference type="Pfam" id="PF22528">
    <property type="entry name" value="PRMT_C"/>
    <property type="match status" value="1"/>
</dbReference>
<dbReference type="GO" id="GO:0035241">
    <property type="term" value="F:protein-arginine omega-N monomethyltransferase activity"/>
    <property type="evidence" value="ECO:0007669"/>
    <property type="project" value="TreeGrafter"/>
</dbReference>
<proteinExistence type="predicted"/>
<dbReference type="EMBL" id="AP029263">
    <property type="protein sequence ID" value="BFF90522.1"/>
    <property type="molecule type" value="Genomic_DNA"/>
</dbReference>
<keyword evidence="7" id="KW-1185">Reference proteome</keyword>
<keyword evidence="1" id="KW-0489">Methyltransferase</keyword>
<reference evidence="6 7" key="1">
    <citation type="submission" date="2024-02" db="EMBL/GenBank/DDBJ databases">
        <title>A chromosome-level genome assembly of Drosophila madeirensis, a fruit fly species endemic to Madeira island.</title>
        <authorList>
            <person name="Tomihara K."/>
            <person name="Llopart A."/>
            <person name="Yamamoto D."/>
        </authorList>
    </citation>
    <scope>NUCLEOTIDE SEQUENCE [LARGE SCALE GENOMIC DNA]</scope>
    <source>
        <strain evidence="6 7">RF1</strain>
    </source>
</reference>
<keyword evidence="3" id="KW-0949">S-adenosyl-L-methionine</keyword>
<dbReference type="SUPFAM" id="SSF53335">
    <property type="entry name" value="S-adenosyl-L-methionine-dependent methyltransferases"/>
    <property type="match status" value="1"/>
</dbReference>
<sequence>MKYNVQPVVDWDLLELAEIEMGIAQFPMEIDDEVFILNEELLDENRGLTFEGTDDANAVEVYSDVHSEDNNGRGMEEQSDDIADMVMDEKTSDAFGKFIKSNLELFKDKIILDVGCCCSVLSQHCILAGAAMVIATGNQNAARYVLALALDHGIEDVFYPVKGDISEIELPMQVQHVDVIVSEWTGASEFVGSRLQDVIYARDKWLVKGGLIFPNVGQLFITGLYDNPITYTEGYQAAKVEDSEDHPTPSSDSDSGEANVGQSPQIREYYVGPVDVVTQKYLLKTVDLQTLPAAEAYISSEFKLRMLDEGPLVALSLHSDICVSLPNRKLKRLFSTGPTHPETYLLQTVLVLDNAHFVTRETQLKGVLSLRRNSDDGIEYSLHLRGDQLESDLLAILDKLSLGDDFYLEILESLPSLFGEERMIDSLLDETDFYVGIESLALLFSEQNSEVNEDQDTDSVAEAKHQ</sequence>
<feature type="domain" description="Protein arginine N-methyltransferase" evidence="5">
    <location>
        <begin position="271"/>
        <end position="377"/>
    </location>
</feature>
<evidence type="ECO:0000313" key="7">
    <source>
        <dbReference type="Proteomes" id="UP001500889"/>
    </source>
</evidence>
<name>A0AAU9F7K7_DROMD</name>
<evidence type="ECO:0000256" key="4">
    <source>
        <dbReference type="SAM" id="MobiDB-lite"/>
    </source>
</evidence>
<evidence type="ECO:0000256" key="3">
    <source>
        <dbReference type="ARBA" id="ARBA00022691"/>
    </source>
</evidence>
<evidence type="ECO:0000259" key="5">
    <source>
        <dbReference type="Pfam" id="PF22528"/>
    </source>
</evidence>
<dbReference type="GO" id="GO:0042054">
    <property type="term" value="F:histone methyltransferase activity"/>
    <property type="evidence" value="ECO:0007669"/>
    <property type="project" value="TreeGrafter"/>
</dbReference>
<gene>
    <name evidence="6" type="ORF">DMAD_09028</name>
</gene>
<protein>
    <submittedName>
        <fullName evidence="6">Probable protein arginine N-methyltransferase 1.2</fullName>
    </submittedName>
</protein>
<dbReference type="AlphaFoldDB" id="A0AAU9F7K7"/>
<dbReference type="GO" id="GO:0032259">
    <property type="term" value="P:methylation"/>
    <property type="evidence" value="ECO:0007669"/>
    <property type="project" value="UniProtKB-KW"/>
</dbReference>
<evidence type="ECO:0000313" key="6">
    <source>
        <dbReference type="EMBL" id="BFF90522.1"/>
    </source>
</evidence>
<dbReference type="GO" id="GO:0035242">
    <property type="term" value="F:protein-arginine omega-N asymmetric methyltransferase activity"/>
    <property type="evidence" value="ECO:0007669"/>
    <property type="project" value="TreeGrafter"/>
</dbReference>
<organism evidence="6 7">
    <name type="scientific">Drosophila madeirensis</name>
    <name type="common">Fruit fly</name>
    <dbReference type="NCBI Taxonomy" id="30013"/>
    <lineage>
        <taxon>Eukaryota</taxon>
        <taxon>Metazoa</taxon>
        <taxon>Ecdysozoa</taxon>
        <taxon>Arthropoda</taxon>
        <taxon>Hexapoda</taxon>
        <taxon>Insecta</taxon>
        <taxon>Pterygota</taxon>
        <taxon>Neoptera</taxon>
        <taxon>Endopterygota</taxon>
        <taxon>Diptera</taxon>
        <taxon>Brachycera</taxon>
        <taxon>Muscomorpha</taxon>
        <taxon>Ephydroidea</taxon>
        <taxon>Drosophilidae</taxon>
        <taxon>Drosophila</taxon>
        <taxon>Sophophora</taxon>
    </lineage>
</organism>
<evidence type="ECO:0000256" key="1">
    <source>
        <dbReference type="ARBA" id="ARBA00022603"/>
    </source>
</evidence>
<dbReference type="Gene3D" id="2.70.160.11">
    <property type="entry name" value="Hnrnp arginine n-methyltransferase1"/>
    <property type="match status" value="1"/>
</dbReference>
<accession>A0AAU9F7K7</accession>
<feature type="region of interest" description="Disordered" evidence="4">
    <location>
        <begin position="239"/>
        <end position="262"/>
    </location>
</feature>
<dbReference type="Gene3D" id="3.40.50.150">
    <property type="entry name" value="Vaccinia Virus protein VP39"/>
    <property type="match status" value="1"/>
</dbReference>
<dbReference type="InterPro" id="IPR055135">
    <property type="entry name" value="PRMT_dom"/>
</dbReference>